<dbReference type="KEGG" id="ttt:THITE_2123332"/>
<dbReference type="AlphaFoldDB" id="G2RH74"/>
<dbReference type="HOGENOM" id="CLU_1826630_0_0_1"/>
<sequence>MCIVIQTGSRDLSIRSAKSTTSTPSALFFSRSVRETIGTRPSSCALADRSPIPLAGLWQPALSLDKDGFAKAQSPQSIKKHLLRHAEKRLGAKMGTKYRDVVVKCLTGDFHVQNDNKEDLKLQQAFRSQVVNVLQRAAESI</sequence>
<organism evidence="1 2">
    <name type="scientific">Thermothielavioides terrestris (strain ATCC 38088 / NRRL 8126)</name>
    <name type="common">Thielavia terrestris</name>
    <dbReference type="NCBI Taxonomy" id="578455"/>
    <lineage>
        <taxon>Eukaryota</taxon>
        <taxon>Fungi</taxon>
        <taxon>Dikarya</taxon>
        <taxon>Ascomycota</taxon>
        <taxon>Pezizomycotina</taxon>
        <taxon>Sordariomycetes</taxon>
        <taxon>Sordariomycetidae</taxon>
        <taxon>Sordariales</taxon>
        <taxon>Chaetomiaceae</taxon>
        <taxon>Thermothielavioides</taxon>
        <taxon>Thermothielavioides terrestris</taxon>
    </lineage>
</organism>
<dbReference type="Proteomes" id="UP000008181">
    <property type="component" value="Chromosome 6"/>
</dbReference>
<dbReference type="GeneID" id="11523091"/>
<keyword evidence="2" id="KW-1185">Reference proteome</keyword>
<accession>G2RH74</accession>
<dbReference type="EMBL" id="CP003014">
    <property type="protein sequence ID" value="AEO71186.1"/>
    <property type="molecule type" value="Genomic_DNA"/>
</dbReference>
<proteinExistence type="predicted"/>
<evidence type="ECO:0000313" key="2">
    <source>
        <dbReference type="Proteomes" id="UP000008181"/>
    </source>
</evidence>
<name>G2RH74_THETT</name>
<reference evidence="1 2" key="1">
    <citation type="journal article" date="2011" name="Nat. Biotechnol.">
        <title>Comparative genomic analysis of the thermophilic biomass-degrading fungi Myceliophthora thermophila and Thielavia terrestris.</title>
        <authorList>
            <person name="Berka R.M."/>
            <person name="Grigoriev I.V."/>
            <person name="Otillar R."/>
            <person name="Salamov A."/>
            <person name="Grimwood J."/>
            <person name="Reid I."/>
            <person name="Ishmael N."/>
            <person name="John T."/>
            <person name="Darmond C."/>
            <person name="Moisan M.-C."/>
            <person name="Henrissat B."/>
            <person name="Coutinho P.M."/>
            <person name="Lombard V."/>
            <person name="Natvig D.O."/>
            <person name="Lindquist E."/>
            <person name="Schmutz J."/>
            <person name="Lucas S."/>
            <person name="Harris P."/>
            <person name="Powlowski J."/>
            <person name="Bellemare A."/>
            <person name="Taylor D."/>
            <person name="Butler G."/>
            <person name="de Vries R.P."/>
            <person name="Allijn I.E."/>
            <person name="van den Brink J."/>
            <person name="Ushinsky S."/>
            <person name="Storms R."/>
            <person name="Powell A.J."/>
            <person name="Paulsen I.T."/>
            <person name="Elbourne L.D.H."/>
            <person name="Baker S.E."/>
            <person name="Magnuson J."/>
            <person name="LaBoissiere S."/>
            <person name="Clutterbuck A.J."/>
            <person name="Martinez D."/>
            <person name="Wogulis M."/>
            <person name="de Leon A.L."/>
            <person name="Rey M.W."/>
            <person name="Tsang A."/>
        </authorList>
    </citation>
    <scope>NUCLEOTIDE SEQUENCE [LARGE SCALE GENOMIC DNA]</scope>
    <source>
        <strain evidence="2">ATCC 38088 / NRRL 8126</strain>
    </source>
</reference>
<protein>
    <submittedName>
        <fullName evidence="1">Uncharacterized protein</fullName>
    </submittedName>
</protein>
<dbReference type="RefSeq" id="XP_003657522.1">
    <property type="nucleotide sequence ID" value="XM_003657474.1"/>
</dbReference>
<dbReference type="OrthoDB" id="4585981at2759"/>
<gene>
    <name evidence="1" type="ORF">THITE_2123332</name>
</gene>
<evidence type="ECO:0000313" key="1">
    <source>
        <dbReference type="EMBL" id="AEO71186.1"/>
    </source>
</evidence>